<proteinExistence type="predicted"/>
<feature type="transmembrane region" description="Helical" evidence="1">
    <location>
        <begin position="114"/>
        <end position="135"/>
    </location>
</feature>
<feature type="transmembrane region" description="Helical" evidence="1">
    <location>
        <begin position="42"/>
        <end position="62"/>
    </location>
</feature>
<protein>
    <recommendedName>
        <fullName evidence="4">Prenyltransferase</fullName>
    </recommendedName>
</protein>
<keyword evidence="1" id="KW-1133">Transmembrane helix</keyword>
<comment type="caution">
    <text evidence="2">The sequence shown here is derived from an EMBL/GenBank/DDBJ whole genome shotgun (WGS) entry which is preliminary data.</text>
</comment>
<evidence type="ECO:0000256" key="1">
    <source>
        <dbReference type="SAM" id="Phobius"/>
    </source>
</evidence>
<sequence length="193" mass="22338">MLFFLSFQLLKFIAPLAFLSIFYVVPFFNLNGKKIALRNYPYIKIIIIAIVWSFVTTALPFLNHSNDMFDYNQNFILLITEQFLFILAITLPFDIRDLRYDLAANVKTIPAKIGVKKTIVLSELLLVVFMILKYYQLNLNHISYEQFTATSIALFITGILIAFSSPKRPELFFSGLIEGTMVLMYLAVLIFEY</sequence>
<keyword evidence="1" id="KW-0812">Transmembrane</keyword>
<dbReference type="OrthoDB" id="1467772at2"/>
<evidence type="ECO:0000313" key="3">
    <source>
        <dbReference type="Proteomes" id="UP000321721"/>
    </source>
</evidence>
<dbReference type="Gene3D" id="1.20.120.1780">
    <property type="entry name" value="UbiA prenyltransferase"/>
    <property type="match status" value="1"/>
</dbReference>
<accession>A0A5C6RSJ4</accession>
<feature type="transmembrane region" description="Helical" evidence="1">
    <location>
        <begin position="147"/>
        <end position="164"/>
    </location>
</feature>
<name>A0A5C6RSJ4_9FLAO</name>
<keyword evidence="3" id="KW-1185">Reference proteome</keyword>
<feature type="transmembrane region" description="Helical" evidence="1">
    <location>
        <begin position="74"/>
        <end position="93"/>
    </location>
</feature>
<reference evidence="2 3" key="1">
    <citation type="submission" date="2019-08" db="EMBL/GenBank/DDBJ databases">
        <title>Genome of Vicingus serpentipes NCIMB 15042.</title>
        <authorList>
            <person name="Bowman J.P."/>
        </authorList>
    </citation>
    <scope>NUCLEOTIDE SEQUENCE [LARGE SCALE GENOMIC DNA]</scope>
    <source>
        <strain evidence="2 3">NCIMB 15042</strain>
    </source>
</reference>
<organism evidence="2 3">
    <name type="scientific">Vicingus serpentipes</name>
    <dbReference type="NCBI Taxonomy" id="1926625"/>
    <lineage>
        <taxon>Bacteria</taxon>
        <taxon>Pseudomonadati</taxon>
        <taxon>Bacteroidota</taxon>
        <taxon>Flavobacteriia</taxon>
        <taxon>Flavobacteriales</taxon>
        <taxon>Vicingaceae</taxon>
        <taxon>Vicingus</taxon>
    </lineage>
</organism>
<dbReference type="EMBL" id="VOOS01000003">
    <property type="protein sequence ID" value="TXB65107.1"/>
    <property type="molecule type" value="Genomic_DNA"/>
</dbReference>
<evidence type="ECO:0000313" key="2">
    <source>
        <dbReference type="EMBL" id="TXB65107.1"/>
    </source>
</evidence>
<keyword evidence="1" id="KW-0472">Membrane</keyword>
<evidence type="ECO:0008006" key="4">
    <source>
        <dbReference type="Google" id="ProtNLM"/>
    </source>
</evidence>
<dbReference type="Proteomes" id="UP000321721">
    <property type="component" value="Unassembled WGS sequence"/>
</dbReference>
<gene>
    <name evidence="2" type="ORF">FRY74_06685</name>
</gene>
<dbReference type="AlphaFoldDB" id="A0A5C6RSJ4"/>
<feature type="transmembrane region" description="Helical" evidence="1">
    <location>
        <begin position="12"/>
        <end position="30"/>
    </location>
</feature>
<feature type="transmembrane region" description="Helical" evidence="1">
    <location>
        <begin position="171"/>
        <end position="191"/>
    </location>
</feature>